<gene>
    <name evidence="1" type="ORF">K5L39_15890</name>
</gene>
<dbReference type="InterPro" id="IPR023198">
    <property type="entry name" value="PGP-like_dom2"/>
</dbReference>
<protein>
    <submittedName>
        <fullName evidence="1">HAD family phosphatase</fullName>
    </submittedName>
</protein>
<evidence type="ECO:0000313" key="1">
    <source>
        <dbReference type="EMBL" id="MEB3070667.1"/>
    </source>
</evidence>
<dbReference type="InterPro" id="IPR023214">
    <property type="entry name" value="HAD_sf"/>
</dbReference>
<dbReference type="EMBL" id="JAYJJQ010000016">
    <property type="protein sequence ID" value="MEB3070667.1"/>
    <property type="molecule type" value="Genomic_DNA"/>
</dbReference>
<dbReference type="Pfam" id="PF00702">
    <property type="entry name" value="Hydrolase"/>
    <property type="match status" value="1"/>
</dbReference>
<keyword evidence="2" id="KW-1185">Reference proteome</keyword>
<dbReference type="NCBIfam" id="TIGR01509">
    <property type="entry name" value="HAD-SF-IA-v3"/>
    <property type="match status" value="1"/>
</dbReference>
<dbReference type="InterPro" id="IPR052898">
    <property type="entry name" value="ACAD10-like"/>
</dbReference>
<accession>A0ABU5YZV2</accession>
<evidence type="ECO:0000313" key="2">
    <source>
        <dbReference type="Proteomes" id="UP001299283"/>
    </source>
</evidence>
<dbReference type="PANTHER" id="PTHR47829:SF1">
    <property type="entry name" value="HAD FAMILY PHOSPHATASE"/>
    <property type="match status" value="1"/>
</dbReference>
<dbReference type="Proteomes" id="UP001299283">
    <property type="component" value="Unassembled WGS sequence"/>
</dbReference>
<proteinExistence type="predicted"/>
<dbReference type="PANTHER" id="PTHR47829">
    <property type="entry name" value="HYDROLASE, PUTATIVE (AFU_ORTHOLOGUE AFUA_1G12880)-RELATED"/>
    <property type="match status" value="1"/>
</dbReference>
<dbReference type="InterPro" id="IPR036412">
    <property type="entry name" value="HAD-like_sf"/>
</dbReference>
<comment type="caution">
    <text evidence="1">The sequence shown here is derived from an EMBL/GenBank/DDBJ whole genome shotgun (WGS) entry which is preliminary data.</text>
</comment>
<dbReference type="NCBIfam" id="TIGR01549">
    <property type="entry name" value="HAD-SF-IA-v1"/>
    <property type="match status" value="1"/>
</dbReference>
<name>A0ABU5YZV2_9MYCO</name>
<sequence>MSGSSPAIDGVVFDMGGVLTVDPFESSREYAAELGIPATTFVDQLRGPVFAEVETGVRTMRDYLKFACSDAEQRLGVRVDIRRLANCLAAGQQVRPEMVTLVEDLVRDGAKVGILTNNAKEARSWWTSGVLPLEKFTAVVDSSEEGLRKPDPMIFALAAERMGCQPESLLYFDDAEENVTGALAAGLLAQVFTDPIGCRRTCRRLRLLKAASD</sequence>
<dbReference type="CDD" id="cd02603">
    <property type="entry name" value="HAD_sEH-N_like"/>
    <property type="match status" value="1"/>
</dbReference>
<dbReference type="SFLD" id="SFLDS00003">
    <property type="entry name" value="Haloacid_Dehalogenase"/>
    <property type="match status" value="1"/>
</dbReference>
<organism evidence="1 2">
    <name type="scientific">[Mycobacterium] vasticus</name>
    <dbReference type="NCBI Taxonomy" id="2875777"/>
    <lineage>
        <taxon>Bacteria</taxon>
        <taxon>Bacillati</taxon>
        <taxon>Actinomycetota</taxon>
        <taxon>Actinomycetes</taxon>
        <taxon>Mycobacteriales</taxon>
        <taxon>Mycobacteriaceae</taxon>
        <taxon>Mycolicibacter</taxon>
    </lineage>
</organism>
<dbReference type="Gene3D" id="3.40.50.1000">
    <property type="entry name" value="HAD superfamily/HAD-like"/>
    <property type="match status" value="1"/>
</dbReference>
<dbReference type="SFLD" id="SFLDG01129">
    <property type="entry name" value="C1.5:_HAD__Beta-PGM__Phosphata"/>
    <property type="match status" value="1"/>
</dbReference>
<dbReference type="RefSeq" id="WP_329779584.1">
    <property type="nucleotide sequence ID" value="NZ_JAYJJQ010000016.1"/>
</dbReference>
<dbReference type="InterPro" id="IPR006439">
    <property type="entry name" value="HAD-SF_hydro_IA"/>
</dbReference>
<reference evidence="1 2" key="1">
    <citation type="submission" date="2023-12" db="EMBL/GenBank/DDBJ databases">
        <title>Description of new species of Mycobacterium terrae complex isolated from sewage at the Sao Paulo Zoological Park Foundation in Brazil.</title>
        <authorList>
            <person name="Romagnoli C.L."/>
            <person name="Conceicao E.C."/>
            <person name="Machado E."/>
            <person name="Barreto L.B.P.F."/>
            <person name="Sharma A."/>
            <person name="Silva N.M."/>
            <person name="Marques L.E."/>
            <person name="Juliana M.A."/>
            <person name="Lourenco M.C.S."/>
            <person name="Digiampietri L.A."/>
            <person name="Suffys P.N."/>
            <person name="Viana-Niero C."/>
        </authorList>
    </citation>
    <scope>NUCLEOTIDE SEQUENCE [LARGE SCALE GENOMIC DNA]</scope>
    <source>
        <strain evidence="1 2">MYC017</strain>
    </source>
</reference>
<dbReference type="SUPFAM" id="SSF56784">
    <property type="entry name" value="HAD-like"/>
    <property type="match status" value="1"/>
</dbReference>
<dbReference type="Gene3D" id="1.10.150.240">
    <property type="entry name" value="Putative phosphatase, domain 2"/>
    <property type="match status" value="1"/>
</dbReference>